<evidence type="ECO:0000256" key="1">
    <source>
        <dbReference type="SAM" id="Phobius"/>
    </source>
</evidence>
<dbReference type="EMBL" id="JBHUNF010000004">
    <property type="protein sequence ID" value="MFD2675288.1"/>
    <property type="molecule type" value="Genomic_DNA"/>
</dbReference>
<dbReference type="Proteomes" id="UP001597453">
    <property type="component" value="Unassembled WGS sequence"/>
</dbReference>
<sequence length="95" mass="10772">MSFGSSFLGILVLEVVIWSILMSETTPTCLEVWRAPHGNPSWWRVLVVRAETTSDFISQWRERPVSFGSSFLGILVLEVVIWSILMSETTSRVPD</sequence>
<keyword evidence="1" id="KW-1133">Transmembrane helix</keyword>
<organism evidence="2 3">
    <name type="scientific">Gulosibacter bifidus</name>
    <dbReference type="NCBI Taxonomy" id="272239"/>
    <lineage>
        <taxon>Bacteria</taxon>
        <taxon>Bacillati</taxon>
        <taxon>Actinomycetota</taxon>
        <taxon>Actinomycetes</taxon>
        <taxon>Micrococcales</taxon>
        <taxon>Microbacteriaceae</taxon>
        <taxon>Gulosibacter</taxon>
    </lineage>
</organism>
<evidence type="ECO:0000313" key="2">
    <source>
        <dbReference type="EMBL" id="MFD2675288.1"/>
    </source>
</evidence>
<keyword evidence="1" id="KW-0812">Transmembrane</keyword>
<feature type="transmembrane region" description="Helical" evidence="1">
    <location>
        <begin position="6"/>
        <end position="23"/>
    </location>
</feature>
<comment type="caution">
    <text evidence="2">The sequence shown here is derived from an EMBL/GenBank/DDBJ whole genome shotgun (WGS) entry which is preliminary data.</text>
</comment>
<gene>
    <name evidence="2" type="ORF">ACFSUQ_08290</name>
</gene>
<accession>A0ABW5RJM7</accession>
<keyword evidence="3" id="KW-1185">Reference proteome</keyword>
<feature type="transmembrane region" description="Helical" evidence="1">
    <location>
        <begin position="65"/>
        <end position="85"/>
    </location>
</feature>
<protein>
    <submittedName>
        <fullName evidence="2">Uncharacterized protein</fullName>
    </submittedName>
</protein>
<dbReference type="RefSeq" id="WP_159421436.1">
    <property type="nucleotide sequence ID" value="NZ_JBHUNF010000004.1"/>
</dbReference>
<keyword evidence="1" id="KW-0472">Membrane</keyword>
<evidence type="ECO:0000313" key="3">
    <source>
        <dbReference type="Proteomes" id="UP001597453"/>
    </source>
</evidence>
<reference evidence="3" key="1">
    <citation type="journal article" date="2019" name="Int. J. Syst. Evol. Microbiol.">
        <title>The Global Catalogue of Microorganisms (GCM) 10K type strain sequencing project: providing services to taxonomists for standard genome sequencing and annotation.</title>
        <authorList>
            <consortium name="The Broad Institute Genomics Platform"/>
            <consortium name="The Broad Institute Genome Sequencing Center for Infectious Disease"/>
            <person name="Wu L."/>
            <person name="Ma J."/>
        </authorList>
    </citation>
    <scope>NUCLEOTIDE SEQUENCE [LARGE SCALE GENOMIC DNA]</scope>
    <source>
        <strain evidence="3">TISTR 1511</strain>
    </source>
</reference>
<proteinExistence type="predicted"/>
<name>A0ABW5RJM7_9MICO</name>